<name>A0A2P8H9L9_CHINA</name>
<dbReference type="PANTHER" id="PTHR13353:SF5">
    <property type="entry name" value="TRANSMEMBRANE PROTEIN 19"/>
    <property type="match status" value="1"/>
</dbReference>
<dbReference type="EMBL" id="PYAW01000010">
    <property type="protein sequence ID" value="PSL42891.1"/>
    <property type="molecule type" value="Genomic_DNA"/>
</dbReference>
<evidence type="ECO:0000256" key="3">
    <source>
        <dbReference type="ARBA" id="ARBA00022692"/>
    </source>
</evidence>
<keyword evidence="8" id="KW-1185">Reference proteome</keyword>
<evidence type="ECO:0000256" key="5">
    <source>
        <dbReference type="ARBA" id="ARBA00023136"/>
    </source>
</evidence>
<dbReference type="Proteomes" id="UP000240971">
    <property type="component" value="Unassembled WGS sequence"/>
</dbReference>
<feature type="transmembrane region" description="Helical" evidence="6">
    <location>
        <begin position="161"/>
        <end position="183"/>
    </location>
</feature>
<organism evidence="7 8">
    <name type="scientific">Chitinophaga niastensis</name>
    <dbReference type="NCBI Taxonomy" id="536980"/>
    <lineage>
        <taxon>Bacteria</taxon>
        <taxon>Pseudomonadati</taxon>
        <taxon>Bacteroidota</taxon>
        <taxon>Chitinophagia</taxon>
        <taxon>Chitinophagales</taxon>
        <taxon>Chitinophagaceae</taxon>
        <taxon>Chitinophaga</taxon>
    </lineage>
</organism>
<keyword evidence="3 6" id="KW-0812">Transmembrane</keyword>
<evidence type="ECO:0000313" key="8">
    <source>
        <dbReference type="Proteomes" id="UP000240971"/>
    </source>
</evidence>
<comment type="subcellular location">
    <subcellularLocation>
        <location evidence="1">Membrane</location>
        <topology evidence="1">Multi-pass membrane protein</topology>
    </subcellularLocation>
</comment>
<reference evidence="7 8" key="1">
    <citation type="submission" date="2018-03" db="EMBL/GenBank/DDBJ databases">
        <title>Genomic Encyclopedia of Archaeal and Bacterial Type Strains, Phase II (KMG-II): from individual species to whole genera.</title>
        <authorList>
            <person name="Goeker M."/>
        </authorList>
    </citation>
    <scope>NUCLEOTIDE SEQUENCE [LARGE SCALE GENOMIC DNA]</scope>
    <source>
        <strain evidence="7 8">DSM 24859</strain>
    </source>
</reference>
<sequence>MHTISITELLILLLLLITMMVVCIKTGKLSFPAALAAGLTGVLVFAGAGYTGIALLGAFFVMGVVATAHKKALKAKITSDGRHPEKRKASQVFANGGVAAITALLAIADPGHKAVYTVMLAASLAAAAADTLSSELGMVYGSNCFNILTFKKEPKGLDGVISIEGTLMGAAGALVIAIIYAFANGFNRNGVFILLAGIIGNFVDSILGASLERKHYIGNDVVNFLNTLFAALVAWVFYISYFR</sequence>
<feature type="transmembrane region" description="Helical" evidence="6">
    <location>
        <begin position="39"/>
        <end position="68"/>
    </location>
</feature>
<evidence type="ECO:0000256" key="6">
    <source>
        <dbReference type="SAM" id="Phobius"/>
    </source>
</evidence>
<evidence type="ECO:0000256" key="1">
    <source>
        <dbReference type="ARBA" id="ARBA00004141"/>
    </source>
</evidence>
<dbReference type="OrthoDB" id="9770047at2"/>
<evidence type="ECO:0000313" key="7">
    <source>
        <dbReference type="EMBL" id="PSL42891.1"/>
    </source>
</evidence>
<dbReference type="InterPro" id="IPR002794">
    <property type="entry name" value="DUF92_TMEM19"/>
</dbReference>
<dbReference type="GO" id="GO:0016020">
    <property type="term" value="C:membrane"/>
    <property type="evidence" value="ECO:0007669"/>
    <property type="project" value="UniProtKB-SubCell"/>
</dbReference>
<feature type="transmembrane region" description="Helical" evidence="6">
    <location>
        <begin position="189"/>
        <end position="209"/>
    </location>
</feature>
<accession>A0A2P8H9L9</accession>
<dbReference type="PANTHER" id="PTHR13353">
    <property type="entry name" value="TRANSMEMBRANE PROTEIN 19"/>
    <property type="match status" value="1"/>
</dbReference>
<proteinExistence type="inferred from homology"/>
<gene>
    <name evidence="7" type="ORF">CLV51_110108</name>
</gene>
<dbReference type="RefSeq" id="WP_106531341.1">
    <property type="nucleotide sequence ID" value="NZ_PYAW01000010.1"/>
</dbReference>
<comment type="caution">
    <text evidence="7">The sequence shown here is derived from an EMBL/GenBank/DDBJ whole genome shotgun (WGS) entry which is preliminary data.</text>
</comment>
<evidence type="ECO:0000256" key="2">
    <source>
        <dbReference type="ARBA" id="ARBA00009012"/>
    </source>
</evidence>
<comment type="similarity">
    <text evidence="2">Belongs to the TMEM19 family.</text>
</comment>
<dbReference type="AlphaFoldDB" id="A0A2P8H9L9"/>
<feature type="transmembrane region" description="Helical" evidence="6">
    <location>
        <begin position="89"/>
        <end position="108"/>
    </location>
</feature>
<dbReference type="Pfam" id="PF01940">
    <property type="entry name" value="DUF92"/>
    <property type="match status" value="1"/>
</dbReference>
<feature type="transmembrane region" description="Helical" evidence="6">
    <location>
        <begin position="221"/>
        <end position="241"/>
    </location>
</feature>
<keyword evidence="4 6" id="KW-1133">Transmembrane helix</keyword>
<evidence type="ECO:0000256" key="4">
    <source>
        <dbReference type="ARBA" id="ARBA00022989"/>
    </source>
</evidence>
<keyword evidence="5 6" id="KW-0472">Membrane</keyword>
<protein>
    <submittedName>
        <fullName evidence="7">Uncharacterized protein (TIGR00297 family)</fullName>
    </submittedName>
</protein>